<organism evidence="2 3">
    <name type="scientific">Roseibium aggregatum</name>
    <dbReference type="NCBI Taxonomy" id="187304"/>
    <lineage>
        <taxon>Bacteria</taxon>
        <taxon>Pseudomonadati</taxon>
        <taxon>Pseudomonadota</taxon>
        <taxon>Alphaproteobacteria</taxon>
        <taxon>Hyphomicrobiales</taxon>
        <taxon>Stappiaceae</taxon>
        <taxon>Roseibium</taxon>
    </lineage>
</organism>
<comment type="caution">
    <text evidence="2">The sequence shown here is derived from an EMBL/GenBank/DDBJ whole genome shotgun (WGS) entry which is preliminary data.</text>
</comment>
<evidence type="ECO:0000259" key="1">
    <source>
        <dbReference type="Pfam" id="PF07883"/>
    </source>
</evidence>
<proteinExistence type="predicted"/>
<dbReference type="Proteomes" id="UP000598467">
    <property type="component" value="Unassembled WGS sequence"/>
</dbReference>
<dbReference type="AlphaFoldDB" id="A0A926S6B8"/>
<protein>
    <submittedName>
        <fullName evidence="2">Cupin domain-containing protein</fullName>
    </submittedName>
</protein>
<reference evidence="2" key="1">
    <citation type="submission" date="2020-05" db="EMBL/GenBank/DDBJ databases">
        <title>Identification of trans-AT polyketide cluster in two marine bacteria, producers of a novel glutaramide-containing polyketide sesbanimide D and analogs.</title>
        <authorList>
            <person name="Kacar D."/>
            <person name="Rodriguez P."/>
            <person name="Canedo L."/>
            <person name="Gonzalez E."/>
            <person name="Galan B."/>
            <person name="De La Calle F."/>
            <person name="Garcia J.L."/>
        </authorList>
    </citation>
    <scope>NUCLEOTIDE SEQUENCE</scope>
    <source>
        <strain evidence="2">PHM038</strain>
    </source>
</reference>
<dbReference type="InterPro" id="IPR014710">
    <property type="entry name" value="RmlC-like_jellyroll"/>
</dbReference>
<dbReference type="CDD" id="cd02233">
    <property type="entry name" value="cupin_HNL-like"/>
    <property type="match status" value="1"/>
</dbReference>
<dbReference type="EMBL" id="JABFCZ010000012">
    <property type="protein sequence ID" value="MBD1547060.1"/>
    <property type="molecule type" value="Genomic_DNA"/>
</dbReference>
<evidence type="ECO:0000313" key="2">
    <source>
        <dbReference type="EMBL" id="MBD1547060.1"/>
    </source>
</evidence>
<gene>
    <name evidence="2" type="ORF">HK439_12360</name>
</gene>
<dbReference type="PANTHER" id="PTHR43698:SF1">
    <property type="entry name" value="BLL4564 PROTEIN"/>
    <property type="match status" value="1"/>
</dbReference>
<dbReference type="InterPro" id="IPR011051">
    <property type="entry name" value="RmlC_Cupin_sf"/>
</dbReference>
<dbReference type="Gene3D" id="2.60.120.10">
    <property type="entry name" value="Jelly Rolls"/>
    <property type="match status" value="1"/>
</dbReference>
<dbReference type="Pfam" id="PF07883">
    <property type="entry name" value="Cupin_2"/>
    <property type="match status" value="1"/>
</dbReference>
<dbReference type="RefSeq" id="WP_190291863.1">
    <property type="nucleotide sequence ID" value="NZ_JABFCZ010000012.1"/>
</dbReference>
<name>A0A926S6B8_9HYPH</name>
<dbReference type="InterPro" id="IPR013096">
    <property type="entry name" value="Cupin_2"/>
</dbReference>
<dbReference type="InterPro" id="IPR047263">
    <property type="entry name" value="HNL-like_cupin"/>
</dbReference>
<dbReference type="SUPFAM" id="SSF51182">
    <property type="entry name" value="RmlC-like cupins"/>
    <property type="match status" value="1"/>
</dbReference>
<accession>A0A926S6B8</accession>
<feature type="domain" description="Cupin type-2" evidence="1">
    <location>
        <begin position="53"/>
        <end position="116"/>
    </location>
</feature>
<dbReference type="PANTHER" id="PTHR43698">
    <property type="entry name" value="RIBD C-TERMINAL DOMAIN CONTAINING PROTEIN"/>
    <property type="match status" value="1"/>
</dbReference>
<sequence>MSDACPPEMKIFRPGAGVSEVPAGMSNKPFWYEMLLGSKTDGENTVMRGFAGPGVVTHWHRHPRGQVLIVVDGVGQVQRDGGDICEIRAGDCVWIAPGERHWHGAAPTAPFSYISIQGVKDGSAVDWQEPVDLSEAAQ</sequence>
<evidence type="ECO:0000313" key="3">
    <source>
        <dbReference type="Proteomes" id="UP000598467"/>
    </source>
</evidence>